<dbReference type="PANTHER" id="PTHR23542">
    <property type="match status" value="1"/>
</dbReference>
<feature type="domain" description="Major facilitator superfamily (MFS) profile" evidence="6">
    <location>
        <begin position="219"/>
        <end position="401"/>
    </location>
</feature>
<evidence type="ECO:0000256" key="3">
    <source>
        <dbReference type="ARBA" id="ARBA00022989"/>
    </source>
</evidence>
<feature type="transmembrane region" description="Helical" evidence="5">
    <location>
        <begin position="50"/>
        <end position="72"/>
    </location>
</feature>
<feature type="transmembrane region" description="Helical" evidence="5">
    <location>
        <begin position="256"/>
        <end position="278"/>
    </location>
</feature>
<evidence type="ECO:0000256" key="4">
    <source>
        <dbReference type="ARBA" id="ARBA00023136"/>
    </source>
</evidence>
<feature type="transmembrane region" description="Helical" evidence="5">
    <location>
        <begin position="290"/>
        <end position="307"/>
    </location>
</feature>
<dbReference type="PROSITE" id="PS50850">
    <property type="entry name" value="MFS"/>
    <property type="match status" value="1"/>
</dbReference>
<evidence type="ECO:0000259" key="6">
    <source>
        <dbReference type="PROSITE" id="PS50850"/>
    </source>
</evidence>
<comment type="subcellular location">
    <subcellularLocation>
        <location evidence="1">Cell membrane</location>
        <topology evidence="1">Multi-pass membrane protein</topology>
    </subcellularLocation>
</comment>
<dbReference type="Gene3D" id="1.20.1250.20">
    <property type="entry name" value="MFS general substrate transporter like domains"/>
    <property type="match status" value="2"/>
</dbReference>
<dbReference type="Pfam" id="PF07690">
    <property type="entry name" value="MFS_1"/>
    <property type="match status" value="1"/>
</dbReference>
<keyword evidence="8" id="KW-1185">Reference proteome</keyword>
<reference evidence="7 8" key="1">
    <citation type="journal article" date="2019" name="Int. J. Syst. Evol. Microbiol.">
        <title>The Global Catalogue of Microorganisms (GCM) 10K type strain sequencing project: providing services to taxonomists for standard genome sequencing and annotation.</title>
        <authorList>
            <consortium name="The Broad Institute Genomics Platform"/>
            <consortium name="The Broad Institute Genome Sequencing Center for Infectious Disease"/>
            <person name="Wu L."/>
            <person name="Ma J."/>
        </authorList>
    </citation>
    <scope>NUCLEOTIDE SEQUENCE [LARGE SCALE GENOMIC DNA]</scope>
    <source>
        <strain evidence="7 8">JCM 4565</strain>
    </source>
</reference>
<feature type="transmembrane region" description="Helical" evidence="5">
    <location>
        <begin position="349"/>
        <end position="373"/>
    </location>
</feature>
<accession>A0ABN0Y231</accession>
<feature type="transmembrane region" description="Helical" evidence="5">
    <location>
        <begin position="118"/>
        <end position="139"/>
    </location>
</feature>
<feature type="transmembrane region" description="Helical" evidence="5">
    <location>
        <begin position="228"/>
        <end position="250"/>
    </location>
</feature>
<name>A0ABN0Y231_9ACTN</name>
<evidence type="ECO:0000256" key="1">
    <source>
        <dbReference type="ARBA" id="ARBA00004651"/>
    </source>
</evidence>
<comment type="caution">
    <text evidence="7">The sequence shown here is derived from an EMBL/GenBank/DDBJ whole genome shotgun (WGS) entry which is preliminary data.</text>
</comment>
<keyword evidence="2 5" id="KW-0812">Transmembrane</keyword>
<gene>
    <name evidence="7" type="ORF">GCM10010319_68780</name>
</gene>
<dbReference type="InterPro" id="IPR020846">
    <property type="entry name" value="MFS_dom"/>
</dbReference>
<evidence type="ECO:0000313" key="8">
    <source>
        <dbReference type="Proteomes" id="UP001500063"/>
    </source>
</evidence>
<evidence type="ECO:0000256" key="2">
    <source>
        <dbReference type="ARBA" id="ARBA00022692"/>
    </source>
</evidence>
<sequence>MSAEPAVATDAAPSGMFARYRELIAVPGFWRIAAVGMAAKLPASMVPLSLLFLIGHHFSYGTAGLALSALAIGEGATAPFRGRLVDRYSPRKVLPGCLAGYLAAFVLLVVEVSGRGPVVVILVLAAALGASSPPVGIMMRSVWFTAVDARALPTAMALDTAMTNIALITGPVLASWLSVAVWPAAPCVVIAALTTGAVSLLIVFPVAPRTAVSGHWLGPLASAPLRRLLAAHGLFVVAITGVDVVLPVYAQAQHAAAYAGLYLGVMSVGSILGSLALGAAPSLLPRGPRISALLCVFAAGVGVLALATGFSPLVVLLLCPVAGVVVGSTFAALYTVAGDLAPRGRVTETMAWLSSLNQAGGAVGAALFAHLAVARGSGTALAVVPAVAVLAAVTGWSARSR</sequence>
<organism evidence="7 8">
    <name type="scientific">Streptomyces blastmyceticus</name>
    <dbReference type="NCBI Taxonomy" id="68180"/>
    <lineage>
        <taxon>Bacteria</taxon>
        <taxon>Bacillati</taxon>
        <taxon>Actinomycetota</taxon>
        <taxon>Actinomycetes</taxon>
        <taxon>Kitasatosporales</taxon>
        <taxon>Streptomycetaceae</taxon>
        <taxon>Streptomyces</taxon>
    </lineage>
</organism>
<protein>
    <submittedName>
        <fullName evidence="7">MFS transporter</fullName>
    </submittedName>
</protein>
<feature type="transmembrane region" description="Helical" evidence="5">
    <location>
        <begin position="180"/>
        <end position="207"/>
    </location>
</feature>
<feature type="transmembrane region" description="Helical" evidence="5">
    <location>
        <begin position="313"/>
        <end position="337"/>
    </location>
</feature>
<dbReference type="PANTHER" id="PTHR23542:SF1">
    <property type="entry name" value="MAJOR FACILITATOR SUPERFAMILY (MFS) PROFILE DOMAIN-CONTAINING PROTEIN"/>
    <property type="match status" value="1"/>
</dbReference>
<dbReference type="EMBL" id="BAAABW010000042">
    <property type="protein sequence ID" value="GAA0380580.1"/>
    <property type="molecule type" value="Genomic_DNA"/>
</dbReference>
<feature type="transmembrane region" description="Helical" evidence="5">
    <location>
        <begin position="379"/>
        <end position="398"/>
    </location>
</feature>
<evidence type="ECO:0000256" key="5">
    <source>
        <dbReference type="SAM" id="Phobius"/>
    </source>
</evidence>
<dbReference type="Proteomes" id="UP001500063">
    <property type="component" value="Unassembled WGS sequence"/>
</dbReference>
<proteinExistence type="predicted"/>
<keyword evidence="4 5" id="KW-0472">Membrane</keyword>
<keyword evidence="3 5" id="KW-1133">Transmembrane helix</keyword>
<dbReference type="InterPro" id="IPR011701">
    <property type="entry name" value="MFS"/>
</dbReference>
<evidence type="ECO:0000313" key="7">
    <source>
        <dbReference type="EMBL" id="GAA0380580.1"/>
    </source>
</evidence>
<dbReference type="InterPro" id="IPR036259">
    <property type="entry name" value="MFS_trans_sf"/>
</dbReference>
<feature type="transmembrane region" description="Helical" evidence="5">
    <location>
        <begin position="93"/>
        <end position="112"/>
    </location>
</feature>
<dbReference type="SUPFAM" id="SSF103473">
    <property type="entry name" value="MFS general substrate transporter"/>
    <property type="match status" value="1"/>
</dbReference>
<dbReference type="RefSeq" id="WP_344124266.1">
    <property type="nucleotide sequence ID" value="NZ_BAAABW010000042.1"/>
</dbReference>